<proteinExistence type="predicted"/>
<dbReference type="Proteomes" id="UP001497600">
    <property type="component" value="Chromosome E"/>
</dbReference>
<organism evidence="1 2">
    <name type="scientific">[Candida] anglica</name>
    <dbReference type="NCBI Taxonomy" id="148631"/>
    <lineage>
        <taxon>Eukaryota</taxon>
        <taxon>Fungi</taxon>
        <taxon>Dikarya</taxon>
        <taxon>Ascomycota</taxon>
        <taxon>Saccharomycotina</taxon>
        <taxon>Pichiomycetes</taxon>
        <taxon>Debaryomycetaceae</taxon>
        <taxon>Kurtzmaniella</taxon>
    </lineage>
</organism>
<sequence>MTLTFRTSPANLLPQNVRELQRVEIISSQPLSNVSKLINYNHPNFPRLGSILEGDALKAKGLLLHAIPTRAQQQMPLNESLDICDEFTYDGSNDQSVIKLTSATYQRVPGLHNIDGVDVRKVKESKKGHGAKFYVSYNYIIKINWKQLTTNALNKVIFMINNAFEQVIITISCYEFTTDLEEKFGFTKTTPTLTSTTPKYTFEDFPSDSDLDPEEVYELLNLLLIDSAQLSGSIDDYISNYSVPFPISVTTSQNKTTRYRLIGPIHSDFIQDLESNWKILSMHTKTQQFIHFRDSSNNVYSWECTK</sequence>
<keyword evidence="2" id="KW-1185">Reference proteome</keyword>
<name>A0ABP0EBU6_9ASCO</name>
<accession>A0ABP0EBU6</accession>
<reference evidence="1 2" key="1">
    <citation type="submission" date="2024-01" db="EMBL/GenBank/DDBJ databases">
        <authorList>
            <consortium name="Genoscope - CEA"/>
            <person name="William W."/>
        </authorList>
    </citation>
    <scope>NUCLEOTIDE SEQUENCE [LARGE SCALE GENOMIC DNA]</scope>
    <source>
        <strain evidence="1 2">29B2s-10</strain>
    </source>
</reference>
<evidence type="ECO:0000313" key="1">
    <source>
        <dbReference type="EMBL" id="CAK7906417.1"/>
    </source>
</evidence>
<dbReference type="EMBL" id="OZ004257">
    <property type="protein sequence ID" value="CAK7906417.1"/>
    <property type="molecule type" value="Genomic_DNA"/>
</dbReference>
<protein>
    <submittedName>
        <fullName evidence="1">Uncharacterized protein</fullName>
    </submittedName>
</protein>
<gene>
    <name evidence="1" type="ORF">CAAN4_E00584</name>
</gene>
<evidence type="ECO:0000313" key="2">
    <source>
        <dbReference type="Proteomes" id="UP001497600"/>
    </source>
</evidence>